<proteinExistence type="predicted"/>
<sequence>MGKHSKMTGSMDEHYRLLDVQVPIHANTYDMADYKPKLMHSQMRDVLAFVHGKTLQDDRVNGRALPGTGVCQVTSMHSLDDHSSILKEKLPVGKITGLKFLIKVYHISSIPRNQGPVVEQGLKGIPTRSGEGWVLLILIFHRFIQEFTPLWMVTVWTEVMLGLPTGYLNAGLSKLLKSPSDAQLSSRGIRLLSECTTMRRLLRYAEVGISKRWRLLESA</sequence>
<accession>A0A4Y7J7V9</accession>
<evidence type="ECO:0000313" key="2">
    <source>
        <dbReference type="Proteomes" id="UP000316621"/>
    </source>
</evidence>
<dbReference type="Gramene" id="RZC56140">
    <property type="protein sequence ID" value="RZC56140"/>
    <property type="gene ID" value="C5167_014991"/>
</dbReference>
<keyword evidence="2" id="KW-1185">Reference proteome</keyword>
<dbReference type="AlphaFoldDB" id="A0A4Y7J7V9"/>
<dbReference type="Proteomes" id="UP000316621">
    <property type="component" value="Chromosome 3"/>
</dbReference>
<protein>
    <submittedName>
        <fullName evidence="1">Uncharacterized protein</fullName>
    </submittedName>
</protein>
<gene>
    <name evidence="1" type="ORF">C5167_014991</name>
</gene>
<reference evidence="1 2" key="1">
    <citation type="journal article" date="2018" name="Science">
        <title>The opium poppy genome and morphinan production.</title>
        <authorList>
            <person name="Guo L."/>
            <person name="Winzer T."/>
            <person name="Yang X."/>
            <person name="Li Y."/>
            <person name="Ning Z."/>
            <person name="He Z."/>
            <person name="Teodor R."/>
            <person name="Lu Y."/>
            <person name="Bowser T.A."/>
            <person name="Graham I.A."/>
            <person name="Ye K."/>
        </authorList>
    </citation>
    <scope>NUCLEOTIDE SEQUENCE [LARGE SCALE GENOMIC DNA]</scope>
    <source>
        <strain evidence="2">cv. HN1</strain>
        <tissue evidence="1">Leaves</tissue>
    </source>
</reference>
<name>A0A4Y7J7V9_PAPSO</name>
<evidence type="ECO:0000313" key="1">
    <source>
        <dbReference type="EMBL" id="RZC56140.1"/>
    </source>
</evidence>
<organism evidence="1 2">
    <name type="scientific">Papaver somniferum</name>
    <name type="common">Opium poppy</name>
    <dbReference type="NCBI Taxonomy" id="3469"/>
    <lineage>
        <taxon>Eukaryota</taxon>
        <taxon>Viridiplantae</taxon>
        <taxon>Streptophyta</taxon>
        <taxon>Embryophyta</taxon>
        <taxon>Tracheophyta</taxon>
        <taxon>Spermatophyta</taxon>
        <taxon>Magnoliopsida</taxon>
        <taxon>Ranunculales</taxon>
        <taxon>Papaveraceae</taxon>
        <taxon>Papaveroideae</taxon>
        <taxon>Papaver</taxon>
    </lineage>
</organism>
<dbReference type="EMBL" id="CM010717">
    <property type="protein sequence ID" value="RZC56140.1"/>
    <property type="molecule type" value="Genomic_DNA"/>
</dbReference>